<evidence type="ECO:0000256" key="6">
    <source>
        <dbReference type="ARBA" id="ARBA00022676"/>
    </source>
</evidence>
<dbReference type="GO" id="GO:0004514">
    <property type="term" value="F:nicotinate-nucleotide diphosphorylase (carboxylating) activity"/>
    <property type="evidence" value="ECO:0007669"/>
    <property type="project" value="UniProtKB-EC"/>
</dbReference>
<dbReference type="GO" id="GO:0034213">
    <property type="term" value="P:quinolinate catabolic process"/>
    <property type="evidence" value="ECO:0007669"/>
    <property type="project" value="TreeGrafter"/>
</dbReference>
<dbReference type="InterPro" id="IPR022412">
    <property type="entry name" value="Quinolinate_PRibosylTrfase_N"/>
</dbReference>
<comment type="similarity">
    <text evidence="2">Belongs to the L-aspartate dehydrogenase family.</text>
</comment>
<feature type="domain" description="Quinolinate phosphoribosyl transferase C-terminal" evidence="8">
    <location>
        <begin position="106"/>
        <end position="273"/>
    </location>
</feature>
<dbReference type="CDD" id="cd01568">
    <property type="entry name" value="QPRTase_NadC"/>
    <property type="match status" value="1"/>
</dbReference>
<dbReference type="SUPFAM" id="SSF55347">
    <property type="entry name" value="Glyceraldehyde-3-phosphate dehydrogenase-like, C-terminal domain"/>
    <property type="match status" value="1"/>
</dbReference>
<evidence type="ECO:0000256" key="5">
    <source>
        <dbReference type="ARBA" id="ARBA00022642"/>
    </source>
</evidence>
<feature type="domain" description="Aspartate dehydrogenase" evidence="9">
    <location>
        <begin position="413"/>
        <end position="488"/>
    </location>
</feature>
<dbReference type="Pfam" id="PF01729">
    <property type="entry name" value="QRPTase_C"/>
    <property type="match status" value="1"/>
</dbReference>
<dbReference type="eggNOG" id="arCOG00254">
    <property type="taxonomic scope" value="Archaea"/>
</dbReference>
<sequence length="512" mass="54593">MIEARLFAYQLLEELRRDLPFVDFAAAAAPRREVEACVTAKQGGVAAGLEEAVEFLKLLGFRVTHALPDGSPFAAGSRLLCFRGEAPEVLKVERTLLNLVAHASGVATYTRRLVERARAANPRVVVAATRKTLPFLRYIEKKAVWLGGGDPHRYSLSDAVMFKDNHRALAPLEALMSARRPFIQRVEVEVSSAEEAVKAAELGAEVVMLDNVSPDEARRAHEELARRGLRGRVVLEVSGGINEENIALYAPYVDVISVGRLTHSAPAVDISLELVNARTPVGLIGVGRLGGAILEMARGDEEIEIAAVYDVDGERCVRAAGDRCVSTVDELIARSEFVVEAASAEALLHYACKILSAGRHLVAASVGAALKLPRCGPGVLFIPSGAVGGLDVVAAAGGRVTHRVHKHGLGADRGPAGEMFEKYPRNLNSSVALSLAAGSEAYVEIDGEAPPGVNIHEIAVEHRWGRAYVRLENKAEGPTSALAAASIYTTLKSAVRLLKGRGAVVVGTFKVL</sequence>
<feature type="domain" description="Quinolinate phosphoribosyl transferase N-terminal" evidence="10">
    <location>
        <begin position="28"/>
        <end position="104"/>
    </location>
</feature>
<evidence type="ECO:0000256" key="4">
    <source>
        <dbReference type="ARBA" id="ARBA00011944"/>
    </source>
</evidence>
<gene>
    <name evidence="12" type="ordered locus">Tneu_0532</name>
</gene>
<dbReference type="InterPro" id="IPR002638">
    <property type="entry name" value="Quinolinate_PRibosylTrfase_C"/>
</dbReference>
<accession>B1YCG2</accession>
<dbReference type="Gene3D" id="3.30.360.10">
    <property type="entry name" value="Dihydrodipicolinate Reductase, domain 2"/>
    <property type="match status" value="1"/>
</dbReference>
<dbReference type="Proteomes" id="UP000001694">
    <property type="component" value="Chromosome"/>
</dbReference>
<dbReference type="GO" id="GO:0050661">
    <property type="term" value="F:NADP binding"/>
    <property type="evidence" value="ECO:0007669"/>
    <property type="project" value="InterPro"/>
</dbReference>
<dbReference type="SUPFAM" id="SSF54675">
    <property type="entry name" value="Nicotinate/Quinolinate PRTase N-terminal domain-like"/>
    <property type="match status" value="1"/>
</dbReference>
<dbReference type="SUPFAM" id="SSF51735">
    <property type="entry name" value="NAD(P)-binding Rossmann-fold domains"/>
    <property type="match status" value="1"/>
</dbReference>
<comment type="pathway">
    <text evidence="1">Cofactor biosynthesis; NAD(+) biosynthesis; nicotinate D-ribonucleotide from quinolinate: step 1/1.</text>
</comment>
<dbReference type="GeneID" id="6165766"/>
<evidence type="ECO:0000259" key="9">
    <source>
        <dbReference type="Pfam" id="PF01958"/>
    </source>
</evidence>
<evidence type="ECO:0000256" key="7">
    <source>
        <dbReference type="ARBA" id="ARBA00022679"/>
    </source>
</evidence>
<dbReference type="FunFam" id="3.20.20.70:FF:000030">
    <property type="entry name" value="Nicotinate-nucleotide pyrophosphorylase, carboxylating"/>
    <property type="match status" value="1"/>
</dbReference>
<dbReference type="OrthoDB" id="115072at2157"/>
<evidence type="ECO:0000313" key="12">
    <source>
        <dbReference type="EMBL" id="ACB39475.1"/>
    </source>
</evidence>
<keyword evidence="7" id="KW-0808">Transferase</keyword>
<evidence type="ECO:0000256" key="2">
    <source>
        <dbReference type="ARBA" id="ARBA00008331"/>
    </source>
</evidence>
<dbReference type="SUPFAM" id="SSF51690">
    <property type="entry name" value="Nicotinate/Quinolinate PRTase C-terminal domain-like"/>
    <property type="match status" value="1"/>
</dbReference>
<protein>
    <recommendedName>
        <fullName evidence="4">nicotinate-nucleotide diphosphorylase (carboxylating)</fullName>
        <ecNumber evidence="4">2.4.2.19</ecNumber>
    </recommendedName>
</protein>
<dbReference type="GO" id="GO:0005737">
    <property type="term" value="C:cytoplasm"/>
    <property type="evidence" value="ECO:0007669"/>
    <property type="project" value="TreeGrafter"/>
</dbReference>
<dbReference type="eggNOG" id="arCOG01482">
    <property type="taxonomic scope" value="Archaea"/>
</dbReference>
<dbReference type="HOGENOM" id="CLU_531718_0_0_2"/>
<name>B1YCG2_PYRNV</name>
<dbReference type="RefSeq" id="WP_012349895.1">
    <property type="nucleotide sequence ID" value="NC_010525.1"/>
</dbReference>
<dbReference type="InterPro" id="IPR005106">
    <property type="entry name" value="Asp/hSer_DH_NAD-bd"/>
</dbReference>
<dbReference type="PANTHER" id="PTHR32179">
    <property type="entry name" value="NICOTINATE-NUCLEOTIDE PYROPHOSPHORYLASE [CARBOXYLATING]"/>
    <property type="match status" value="1"/>
</dbReference>
<dbReference type="STRING" id="444157.Tneu_0532"/>
<evidence type="ECO:0000256" key="3">
    <source>
        <dbReference type="ARBA" id="ARBA00009400"/>
    </source>
</evidence>
<dbReference type="AlphaFoldDB" id="B1YCG2"/>
<dbReference type="EC" id="2.4.2.19" evidence="4"/>
<keyword evidence="5" id="KW-0662">Pyridine nucleotide biosynthesis</keyword>
<evidence type="ECO:0000256" key="1">
    <source>
        <dbReference type="ARBA" id="ARBA00004893"/>
    </source>
</evidence>
<dbReference type="EMBL" id="CP001014">
    <property type="protein sequence ID" value="ACB39475.1"/>
    <property type="molecule type" value="Genomic_DNA"/>
</dbReference>
<evidence type="ECO:0000259" key="11">
    <source>
        <dbReference type="Pfam" id="PF03447"/>
    </source>
</evidence>
<dbReference type="InterPro" id="IPR013785">
    <property type="entry name" value="Aldolase_TIM"/>
</dbReference>
<dbReference type="InterPro" id="IPR037128">
    <property type="entry name" value="Quinolinate_PRibosylTase_N_sf"/>
</dbReference>
<dbReference type="InterPro" id="IPR004393">
    <property type="entry name" value="NadC"/>
</dbReference>
<dbReference type="InterPro" id="IPR036291">
    <property type="entry name" value="NAD(P)-bd_dom_sf"/>
</dbReference>
<keyword evidence="6" id="KW-0328">Glycosyltransferase</keyword>
<dbReference type="Pfam" id="PF02749">
    <property type="entry name" value="QRPTase_N"/>
    <property type="match status" value="1"/>
</dbReference>
<evidence type="ECO:0000259" key="8">
    <source>
        <dbReference type="Pfam" id="PF01729"/>
    </source>
</evidence>
<dbReference type="GO" id="GO:0009435">
    <property type="term" value="P:NAD+ biosynthetic process"/>
    <property type="evidence" value="ECO:0007669"/>
    <property type="project" value="UniProtKB-UniPathway"/>
</dbReference>
<organism evidence="12 13">
    <name type="scientific">Pyrobaculum neutrophilum (strain DSM 2338 / JCM 9278 / NBRC 100436 / V24Sta)</name>
    <name type="common">Thermoproteus neutrophilus</name>
    <dbReference type="NCBI Taxonomy" id="444157"/>
    <lineage>
        <taxon>Archaea</taxon>
        <taxon>Thermoproteota</taxon>
        <taxon>Thermoprotei</taxon>
        <taxon>Thermoproteales</taxon>
        <taxon>Thermoproteaceae</taxon>
        <taxon>Pyrobaculum</taxon>
    </lineage>
</organism>
<dbReference type="Pfam" id="PF01958">
    <property type="entry name" value="Asp_DH_C"/>
    <property type="match status" value="1"/>
</dbReference>
<dbReference type="Gene3D" id="3.20.20.70">
    <property type="entry name" value="Aldolase class I"/>
    <property type="match status" value="1"/>
</dbReference>
<dbReference type="Gene3D" id="3.90.1170.20">
    <property type="entry name" value="Quinolinate phosphoribosyl transferase, N-terminal domain"/>
    <property type="match status" value="1"/>
</dbReference>
<dbReference type="InterPro" id="IPR036068">
    <property type="entry name" value="Nicotinate_pribotase-like_C"/>
</dbReference>
<dbReference type="InterPro" id="IPR027277">
    <property type="entry name" value="NadC/ModD"/>
</dbReference>
<proteinExistence type="inferred from homology"/>
<dbReference type="Gene3D" id="3.40.50.720">
    <property type="entry name" value="NAD(P)-binding Rossmann-like Domain"/>
    <property type="match status" value="1"/>
</dbReference>
<evidence type="ECO:0000313" key="13">
    <source>
        <dbReference type="Proteomes" id="UP000001694"/>
    </source>
</evidence>
<dbReference type="Pfam" id="PF03447">
    <property type="entry name" value="NAD_binding_3"/>
    <property type="match status" value="1"/>
</dbReference>
<keyword evidence="13" id="KW-1185">Reference proteome</keyword>
<dbReference type="GO" id="GO:0033735">
    <property type="term" value="F:aspartate dehydrogenase [NAD(P)+] activity"/>
    <property type="evidence" value="ECO:0007669"/>
    <property type="project" value="InterPro"/>
</dbReference>
<reference evidence="12" key="1">
    <citation type="submission" date="2008-03" db="EMBL/GenBank/DDBJ databases">
        <title>Complete sequence of Thermoproteus neutrophilus V24Sta.</title>
        <authorList>
            <consortium name="US DOE Joint Genome Institute"/>
            <person name="Copeland A."/>
            <person name="Lucas S."/>
            <person name="Lapidus A."/>
            <person name="Glavina del Rio T."/>
            <person name="Dalin E."/>
            <person name="Tice H."/>
            <person name="Bruce D."/>
            <person name="Goodwin L."/>
            <person name="Pitluck S."/>
            <person name="Sims D."/>
            <person name="Brettin T."/>
            <person name="Detter J.C."/>
            <person name="Han C."/>
            <person name="Kuske C.R."/>
            <person name="Schmutz J."/>
            <person name="Larimer F."/>
            <person name="Land M."/>
            <person name="Hauser L."/>
            <person name="Kyrpides N."/>
            <person name="Mikhailova N."/>
            <person name="Biddle J.F."/>
            <person name="Zhang Z."/>
            <person name="Fitz-Gibbon S.T."/>
            <person name="Lowe T.M."/>
            <person name="Saltikov C."/>
            <person name="House C.H."/>
            <person name="Richardson P."/>
        </authorList>
    </citation>
    <scope>NUCLEOTIDE SEQUENCE [LARGE SCALE GENOMIC DNA]</scope>
    <source>
        <strain evidence="12">V24Sta</strain>
    </source>
</reference>
<dbReference type="UniPathway" id="UPA00253">
    <property type="reaction ID" value="UER00331"/>
</dbReference>
<evidence type="ECO:0000259" key="10">
    <source>
        <dbReference type="Pfam" id="PF02749"/>
    </source>
</evidence>
<dbReference type="PANTHER" id="PTHR32179:SF3">
    <property type="entry name" value="NICOTINATE-NUCLEOTIDE PYROPHOSPHORYLASE [CARBOXYLATING]"/>
    <property type="match status" value="1"/>
</dbReference>
<dbReference type="NCBIfam" id="TIGR00078">
    <property type="entry name" value="nadC"/>
    <property type="match status" value="1"/>
</dbReference>
<comment type="similarity">
    <text evidence="3">Belongs to the NadC/ModD family.</text>
</comment>
<dbReference type="KEGG" id="tne:Tneu_0532"/>
<feature type="domain" description="Aspartate/homoserine dehydrogenase NAD-binding" evidence="11">
    <location>
        <begin position="285"/>
        <end position="369"/>
    </location>
</feature>
<dbReference type="InterPro" id="IPR002811">
    <property type="entry name" value="Asp_DH"/>
</dbReference>